<evidence type="ECO:0000313" key="3">
    <source>
        <dbReference type="Proteomes" id="UP000256645"/>
    </source>
</evidence>
<accession>A0A3D8SV45</accession>
<comment type="caution">
    <text evidence="2">The sequence shown here is derived from an EMBL/GenBank/DDBJ whole genome shotgun (WGS) entry which is preliminary data.</text>
</comment>
<proteinExistence type="predicted"/>
<feature type="region of interest" description="Disordered" evidence="1">
    <location>
        <begin position="111"/>
        <end position="148"/>
    </location>
</feature>
<sequence>MASGSASKPGGTEDPRIGTTVSLSANGINALSTLTITDSKDVELPTYTIWPKDGLDADSLEALLGTFIEDMNRDVVHRSVSGHGVLYFAAPLTPSQLAEISKHYQCLSVDQRPAPGTAVDPIDRRFFNSGKSSHRRETQKVPKSPDVE</sequence>
<evidence type="ECO:0008006" key="4">
    <source>
        <dbReference type="Google" id="ProtNLM"/>
    </source>
</evidence>
<gene>
    <name evidence="2" type="ORF">BP6252_01690</name>
</gene>
<dbReference type="Proteomes" id="UP000256645">
    <property type="component" value="Unassembled WGS sequence"/>
</dbReference>
<dbReference type="EMBL" id="PDLM01000001">
    <property type="protein sequence ID" value="RDW89658.1"/>
    <property type="molecule type" value="Genomic_DNA"/>
</dbReference>
<feature type="compositionally biased region" description="Basic and acidic residues" evidence="1">
    <location>
        <begin position="135"/>
        <end position="148"/>
    </location>
</feature>
<evidence type="ECO:0000256" key="1">
    <source>
        <dbReference type="SAM" id="MobiDB-lite"/>
    </source>
</evidence>
<protein>
    <recommendedName>
        <fullName evidence="4">Inhibitor I9 domain-containing protein</fullName>
    </recommendedName>
</protein>
<name>A0A3D8SV45_9HELO</name>
<reference evidence="2 3" key="1">
    <citation type="journal article" date="2018" name="IMA Fungus">
        <title>IMA Genome-F 9: Draft genome sequence of Annulohypoxylon stygium, Aspergillus mulundensis, Berkeleyomyces basicola (syn. Thielaviopsis basicola), Ceratocystis smalleyi, two Cercospora beticola strains, Coleophoma cylindrospora, Fusarium fracticaudum, Phialophora cf. hyalina, and Morchella septimelata.</title>
        <authorList>
            <person name="Wingfield B.D."/>
            <person name="Bills G.F."/>
            <person name="Dong Y."/>
            <person name="Huang W."/>
            <person name="Nel W.J."/>
            <person name="Swalarsk-Parry B.S."/>
            <person name="Vaghefi N."/>
            <person name="Wilken P.M."/>
            <person name="An Z."/>
            <person name="de Beer Z.W."/>
            <person name="De Vos L."/>
            <person name="Chen L."/>
            <person name="Duong T.A."/>
            <person name="Gao Y."/>
            <person name="Hammerbacher A."/>
            <person name="Kikkert J.R."/>
            <person name="Li Y."/>
            <person name="Li H."/>
            <person name="Li K."/>
            <person name="Li Q."/>
            <person name="Liu X."/>
            <person name="Ma X."/>
            <person name="Naidoo K."/>
            <person name="Pethybridge S.J."/>
            <person name="Sun J."/>
            <person name="Steenkamp E.T."/>
            <person name="van der Nest M.A."/>
            <person name="van Wyk S."/>
            <person name="Wingfield M.J."/>
            <person name="Xiong C."/>
            <person name="Yue Q."/>
            <person name="Zhang X."/>
        </authorList>
    </citation>
    <scope>NUCLEOTIDE SEQUENCE [LARGE SCALE GENOMIC DNA]</scope>
    <source>
        <strain evidence="2 3">BP6252</strain>
    </source>
</reference>
<keyword evidence="3" id="KW-1185">Reference proteome</keyword>
<evidence type="ECO:0000313" key="2">
    <source>
        <dbReference type="EMBL" id="RDW89658.1"/>
    </source>
</evidence>
<organism evidence="2 3">
    <name type="scientific">Coleophoma cylindrospora</name>
    <dbReference type="NCBI Taxonomy" id="1849047"/>
    <lineage>
        <taxon>Eukaryota</taxon>
        <taxon>Fungi</taxon>
        <taxon>Dikarya</taxon>
        <taxon>Ascomycota</taxon>
        <taxon>Pezizomycotina</taxon>
        <taxon>Leotiomycetes</taxon>
        <taxon>Helotiales</taxon>
        <taxon>Dermateaceae</taxon>
        <taxon>Coleophoma</taxon>
    </lineage>
</organism>
<dbReference type="AlphaFoldDB" id="A0A3D8SV45"/>